<gene>
    <name evidence="6" type="ORF">CYMTET_49220</name>
</gene>
<dbReference type="AlphaFoldDB" id="A0AAE0BRR7"/>
<evidence type="ECO:0000256" key="4">
    <source>
        <dbReference type="SAM" id="SignalP"/>
    </source>
</evidence>
<feature type="region of interest" description="Disordered" evidence="3">
    <location>
        <begin position="41"/>
        <end position="78"/>
    </location>
</feature>
<feature type="region of interest" description="Disordered" evidence="3">
    <location>
        <begin position="577"/>
        <end position="598"/>
    </location>
</feature>
<name>A0AAE0BRR7_9CHLO</name>
<proteinExistence type="inferred from homology"/>
<dbReference type="InterPro" id="IPR006598">
    <property type="entry name" value="CAP10"/>
</dbReference>
<dbReference type="InterPro" id="IPR051091">
    <property type="entry name" value="O-Glucosyltr/Glycosyltrsf_90"/>
</dbReference>
<dbReference type="SMART" id="SM00672">
    <property type="entry name" value="CAP10"/>
    <property type="match status" value="1"/>
</dbReference>
<evidence type="ECO:0000256" key="3">
    <source>
        <dbReference type="SAM" id="MobiDB-lite"/>
    </source>
</evidence>
<sequence length="598" mass="68541">MAAPRAKLALLIIILQGNICSVQSDLELYLPSLISTTGVSKVRARTQESQPNRNDSSAKPDTRFKQPATGSLLPDPALTPRVSTAEAQEVLTLQPEKGPLQWKHIVEEYLEPWNEQRGGRPITKKLLDDATQALRRIEFPEGSEDMPRLRYSPDVWRAQIRSGQLWILEVHLLEPWARYSASMKLVLLETLRRHPDLPDVDIIVNQWDEPLVSANVHAYRNATPPPLFSTTRSPDTHDVPFPDFSFFYPLTPHRLRTERWDLARPKVLRAGDSIAWEDKIDRAAFSGNVQAEFRKRAAHTARVHPEDVFMNSAVVFDVNLSCFEHAWLQQQLPHRRANQPAEAVTREEPTWHAQQVAAGKWMRGDQRDVCWMDFHELCRFKYLVSISGNTYSNRLKYLFLCNSVVINIRKKGSFREFFEPLLTPGQHFIQLDDVRELPRVVAELRANDHLAEAMARRGTAIMSRMDTSAVCDYVAEALTQYAKHSTFTAQPIPYAQQIVCEDDLWARYGFDGTLDRDQNYLTHDTSRCLATGAGSRQSTSRSGRSTASGRMRVPRRGRWEWDARYHKEMKRFIPPGSTIEELLPTPGLQELHHKNEQP</sequence>
<keyword evidence="2" id="KW-0808">Transferase</keyword>
<evidence type="ECO:0000313" key="7">
    <source>
        <dbReference type="Proteomes" id="UP001190700"/>
    </source>
</evidence>
<keyword evidence="4" id="KW-0732">Signal</keyword>
<organism evidence="6 7">
    <name type="scientific">Cymbomonas tetramitiformis</name>
    <dbReference type="NCBI Taxonomy" id="36881"/>
    <lineage>
        <taxon>Eukaryota</taxon>
        <taxon>Viridiplantae</taxon>
        <taxon>Chlorophyta</taxon>
        <taxon>Pyramimonadophyceae</taxon>
        <taxon>Pyramimonadales</taxon>
        <taxon>Pyramimonadaceae</taxon>
        <taxon>Cymbomonas</taxon>
    </lineage>
</organism>
<feature type="domain" description="Glycosyl transferase CAP10" evidence="5">
    <location>
        <begin position="196"/>
        <end position="488"/>
    </location>
</feature>
<accession>A0AAE0BRR7</accession>
<keyword evidence="7" id="KW-1185">Reference proteome</keyword>
<comment type="caution">
    <text evidence="6">The sequence shown here is derived from an EMBL/GenBank/DDBJ whole genome shotgun (WGS) entry which is preliminary data.</text>
</comment>
<feature type="chain" id="PRO_5042153532" description="Glycosyl transferase CAP10 domain-containing protein" evidence="4">
    <location>
        <begin position="25"/>
        <end position="598"/>
    </location>
</feature>
<dbReference type="EMBL" id="LGRX02033503">
    <property type="protein sequence ID" value="KAK3240978.1"/>
    <property type="molecule type" value="Genomic_DNA"/>
</dbReference>
<feature type="signal peptide" evidence="4">
    <location>
        <begin position="1"/>
        <end position="24"/>
    </location>
</feature>
<evidence type="ECO:0000259" key="5">
    <source>
        <dbReference type="SMART" id="SM00672"/>
    </source>
</evidence>
<feature type="region of interest" description="Disordered" evidence="3">
    <location>
        <begin position="530"/>
        <end position="551"/>
    </location>
</feature>
<comment type="similarity">
    <text evidence="1">Belongs to the glycosyltransferase 90 family.</text>
</comment>
<dbReference type="Proteomes" id="UP001190700">
    <property type="component" value="Unassembled WGS sequence"/>
</dbReference>
<reference evidence="6 7" key="1">
    <citation type="journal article" date="2015" name="Genome Biol. Evol.">
        <title>Comparative Genomics of a Bacterivorous Green Alga Reveals Evolutionary Causalities and Consequences of Phago-Mixotrophic Mode of Nutrition.</title>
        <authorList>
            <person name="Burns J.A."/>
            <person name="Paasch A."/>
            <person name="Narechania A."/>
            <person name="Kim E."/>
        </authorList>
    </citation>
    <scope>NUCLEOTIDE SEQUENCE [LARGE SCALE GENOMIC DNA]</scope>
    <source>
        <strain evidence="6 7">PLY_AMNH</strain>
    </source>
</reference>
<dbReference type="PANTHER" id="PTHR12203:SF35">
    <property type="entry name" value="PROTEIN O-GLUCOSYLTRANSFERASE 1"/>
    <property type="match status" value="1"/>
</dbReference>
<protein>
    <recommendedName>
        <fullName evidence="5">Glycosyl transferase CAP10 domain-containing protein</fullName>
    </recommendedName>
</protein>
<dbReference type="GO" id="GO:0016740">
    <property type="term" value="F:transferase activity"/>
    <property type="evidence" value="ECO:0007669"/>
    <property type="project" value="UniProtKB-KW"/>
</dbReference>
<evidence type="ECO:0000256" key="1">
    <source>
        <dbReference type="ARBA" id="ARBA00010118"/>
    </source>
</evidence>
<evidence type="ECO:0000313" key="6">
    <source>
        <dbReference type="EMBL" id="KAK3240978.1"/>
    </source>
</evidence>
<dbReference type="PANTHER" id="PTHR12203">
    <property type="entry name" value="KDEL LYS-ASP-GLU-LEU CONTAINING - RELATED"/>
    <property type="match status" value="1"/>
</dbReference>
<evidence type="ECO:0000256" key="2">
    <source>
        <dbReference type="ARBA" id="ARBA00022679"/>
    </source>
</evidence>
<dbReference type="Pfam" id="PF05686">
    <property type="entry name" value="Glyco_transf_90"/>
    <property type="match status" value="1"/>
</dbReference>
<feature type="compositionally biased region" description="Low complexity" evidence="3">
    <location>
        <begin position="531"/>
        <end position="550"/>
    </location>
</feature>